<dbReference type="EMBL" id="JH817863">
    <property type="protein sequence ID" value="EKC22194.1"/>
    <property type="molecule type" value="Genomic_DNA"/>
</dbReference>
<dbReference type="InParanoid" id="K1PTH5"/>
<feature type="compositionally biased region" description="Low complexity" evidence="1">
    <location>
        <begin position="237"/>
        <end position="251"/>
    </location>
</feature>
<organism evidence="2">
    <name type="scientific">Magallana gigas</name>
    <name type="common">Pacific oyster</name>
    <name type="synonym">Crassostrea gigas</name>
    <dbReference type="NCBI Taxonomy" id="29159"/>
    <lineage>
        <taxon>Eukaryota</taxon>
        <taxon>Metazoa</taxon>
        <taxon>Spiralia</taxon>
        <taxon>Lophotrochozoa</taxon>
        <taxon>Mollusca</taxon>
        <taxon>Bivalvia</taxon>
        <taxon>Autobranchia</taxon>
        <taxon>Pteriomorphia</taxon>
        <taxon>Ostreida</taxon>
        <taxon>Ostreoidea</taxon>
        <taxon>Ostreidae</taxon>
        <taxon>Magallana</taxon>
    </lineage>
</organism>
<dbReference type="AlphaFoldDB" id="K1PTH5"/>
<dbReference type="PANTHER" id="PTHR12783:SF5">
    <property type="entry name" value="RALA-BINDING PROTEIN 1"/>
    <property type="match status" value="1"/>
</dbReference>
<protein>
    <submittedName>
        <fullName evidence="2">RalA-binding protein 1</fullName>
    </submittedName>
</protein>
<dbReference type="InterPro" id="IPR039767">
    <property type="entry name" value="RALBP1"/>
</dbReference>
<dbReference type="HOGENOM" id="CLU_426575_0_0_1"/>
<feature type="compositionally biased region" description="Basic residues" evidence="1">
    <location>
        <begin position="55"/>
        <end position="69"/>
    </location>
</feature>
<proteinExistence type="predicted"/>
<feature type="compositionally biased region" description="Basic and acidic residues" evidence="1">
    <location>
        <begin position="450"/>
        <end position="471"/>
    </location>
</feature>
<dbReference type="Gene3D" id="1.20.58.90">
    <property type="match status" value="1"/>
</dbReference>
<dbReference type="GO" id="GO:0005096">
    <property type="term" value="F:GTPase activator activity"/>
    <property type="evidence" value="ECO:0007669"/>
    <property type="project" value="InterPro"/>
</dbReference>
<name>K1PTH5_MAGGI</name>
<dbReference type="GO" id="GO:0007264">
    <property type="term" value="P:small GTPase-mediated signal transduction"/>
    <property type="evidence" value="ECO:0007669"/>
    <property type="project" value="InterPro"/>
</dbReference>
<feature type="region of interest" description="Disordered" evidence="1">
    <location>
        <begin position="185"/>
        <end position="502"/>
    </location>
</feature>
<feature type="compositionally biased region" description="Acidic residues" evidence="1">
    <location>
        <begin position="472"/>
        <end position="485"/>
    </location>
</feature>
<dbReference type="PANTHER" id="PTHR12783">
    <property type="entry name" value="RALA BINDING PROTEIN 1 RALBP1"/>
    <property type="match status" value="1"/>
</dbReference>
<evidence type="ECO:0000256" key="1">
    <source>
        <dbReference type="SAM" id="MobiDB-lite"/>
    </source>
</evidence>
<feature type="region of interest" description="Disordered" evidence="1">
    <location>
        <begin position="560"/>
        <end position="583"/>
    </location>
</feature>
<reference evidence="2" key="1">
    <citation type="journal article" date="2012" name="Nature">
        <title>The oyster genome reveals stress adaptation and complexity of shell formation.</title>
        <authorList>
            <person name="Zhang G."/>
            <person name="Fang X."/>
            <person name="Guo X."/>
            <person name="Li L."/>
            <person name="Luo R."/>
            <person name="Xu F."/>
            <person name="Yang P."/>
            <person name="Zhang L."/>
            <person name="Wang X."/>
            <person name="Qi H."/>
            <person name="Xiong Z."/>
            <person name="Que H."/>
            <person name="Xie Y."/>
            <person name="Holland P.W."/>
            <person name="Paps J."/>
            <person name="Zhu Y."/>
            <person name="Wu F."/>
            <person name="Chen Y."/>
            <person name="Wang J."/>
            <person name="Peng C."/>
            <person name="Meng J."/>
            <person name="Yang L."/>
            <person name="Liu J."/>
            <person name="Wen B."/>
            <person name="Zhang N."/>
            <person name="Huang Z."/>
            <person name="Zhu Q."/>
            <person name="Feng Y."/>
            <person name="Mount A."/>
            <person name="Hedgecock D."/>
            <person name="Xu Z."/>
            <person name="Liu Y."/>
            <person name="Domazet-Loso T."/>
            <person name="Du Y."/>
            <person name="Sun X."/>
            <person name="Zhang S."/>
            <person name="Liu B."/>
            <person name="Cheng P."/>
            <person name="Jiang X."/>
            <person name="Li J."/>
            <person name="Fan D."/>
            <person name="Wang W."/>
            <person name="Fu W."/>
            <person name="Wang T."/>
            <person name="Wang B."/>
            <person name="Zhang J."/>
            <person name="Peng Z."/>
            <person name="Li Y."/>
            <person name="Li N."/>
            <person name="Wang J."/>
            <person name="Chen M."/>
            <person name="He Y."/>
            <person name="Tan F."/>
            <person name="Song X."/>
            <person name="Zheng Q."/>
            <person name="Huang R."/>
            <person name="Yang H."/>
            <person name="Du X."/>
            <person name="Chen L."/>
            <person name="Yang M."/>
            <person name="Gaffney P.M."/>
            <person name="Wang S."/>
            <person name="Luo L."/>
            <person name="She Z."/>
            <person name="Ming Y."/>
            <person name="Huang W."/>
            <person name="Zhang S."/>
            <person name="Huang B."/>
            <person name="Zhang Y."/>
            <person name="Qu T."/>
            <person name="Ni P."/>
            <person name="Miao G."/>
            <person name="Wang J."/>
            <person name="Wang Q."/>
            <person name="Steinberg C.E."/>
            <person name="Wang H."/>
            <person name="Li N."/>
            <person name="Qian L."/>
            <person name="Zhang G."/>
            <person name="Li Y."/>
            <person name="Yang H."/>
            <person name="Liu X."/>
            <person name="Wang J."/>
            <person name="Yin Y."/>
            <person name="Wang J."/>
        </authorList>
    </citation>
    <scope>NUCLEOTIDE SEQUENCE [LARGE SCALE GENOMIC DNA]</scope>
    <source>
        <strain evidence="2">05x7-T-G4-1.051#20</strain>
    </source>
</reference>
<accession>K1PTH5</accession>
<feature type="region of interest" description="Disordered" evidence="1">
    <location>
        <begin position="1"/>
        <end position="75"/>
    </location>
</feature>
<feature type="compositionally biased region" description="Basic and acidic residues" evidence="1">
    <location>
        <begin position="194"/>
        <end position="208"/>
    </location>
</feature>
<sequence>MNPDSLEGSEEGKKRDLLGKKRDSKKGQKDQGYVKFDEEDSDTSQLTLDEVKSPSKVKKTKSFFKKQKPKEKENKMSLQNVSIVLSPTMQISHRVLNVLFQSSSKLFSDVEIKKYKPPIKPTTSRWSLELPESLALMEEELHKQESLLNALHAEINAGSTDQEKEELLESIPKFVTQLKQKFTDTQLKRRIKQKQKETTEKKPTRESRPPTLAEEEELKLDLQVPVKQHAPPPPQQAPITQQEAPPTTETANQDVADTQVIPQGPEVKMKESVETVGTASDGGAGMESQIATANQEEESTAQTDQRKDGEEKMETITQRVEDSVDSGDVTAEVTEDPQKQGSALGVQIEEKIPETKITPILEVDVIPTDQDDGEKEETVRENEDKKEGQVDKDSGPEPSGVQDKTAAGVKEEGDSSDDQFENTAEEILEAERGVAHTWTDDSEACVTDQEETRSEVKKVHQVKEVREKIEESGMEEVEAGEDEADGEPRHGDQSQNEEFENDGEFAYDDEMMTLLDEEQALILEEEELLAIERELRTKIDTEKHEIERLNQELDELKYLRQDSDVEEYSSESDSSYESEDEEDLQEILKQLIAKNEDQERKNAELCSKIHEERMICLDVKVQIRMIQQKQLESSLSIQAILG</sequence>
<dbReference type="GO" id="GO:0031267">
    <property type="term" value="F:small GTPase binding"/>
    <property type="evidence" value="ECO:0007669"/>
    <property type="project" value="InterPro"/>
</dbReference>
<feature type="compositionally biased region" description="Basic and acidic residues" evidence="1">
    <location>
        <begin position="10"/>
        <end position="29"/>
    </location>
</feature>
<gene>
    <name evidence="2" type="ORF">CGI_10002645</name>
</gene>
<feature type="compositionally biased region" description="Acidic residues" evidence="1">
    <location>
        <begin position="414"/>
        <end position="428"/>
    </location>
</feature>
<feature type="compositionally biased region" description="Basic and acidic residues" evidence="1">
    <location>
        <begin position="304"/>
        <end position="322"/>
    </location>
</feature>
<feature type="compositionally biased region" description="Basic and acidic residues" evidence="1">
    <location>
        <begin position="376"/>
        <end position="395"/>
    </location>
</feature>
<feature type="compositionally biased region" description="Acidic residues" evidence="1">
    <location>
        <begin position="564"/>
        <end position="583"/>
    </location>
</feature>
<evidence type="ECO:0000313" key="2">
    <source>
        <dbReference type="EMBL" id="EKC22194.1"/>
    </source>
</evidence>